<evidence type="ECO:0000256" key="4">
    <source>
        <dbReference type="RuleBase" id="RU004508"/>
    </source>
</evidence>
<dbReference type="Gene3D" id="3.40.640.10">
    <property type="entry name" value="Type I PLP-dependent aspartate aminotransferase-like (Major domain)"/>
    <property type="match status" value="1"/>
</dbReference>
<comment type="caution">
    <text evidence="5">The sequence shown here is derived from an EMBL/GenBank/DDBJ whole genome shotgun (WGS) entry which is preliminary data.</text>
</comment>
<dbReference type="STRING" id="1798692.A3G00_02480"/>
<accession>A0A1F6MRP0</accession>
<proteinExistence type="inferred from homology"/>
<evidence type="ECO:0000256" key="3">
    <source>
        <dbReference type="ARBA" id="ARBA00037999"/>
    </source>
</evidence>
<dbReference type="InterPro" id="IPR015421">
    <property type="entry name" value="PyrdxlP-dep_Trfase_major"/>
</dbReference>
<keyword evidence="2 4" id="KW-0663">Pyridoxal phosphate</keyword>
<dbReference type="InterPro" id="IPR015424">
    <property type="entry name" value="PyrdxlP-dep_Trfase"/>
</dbReference>
<dbReference type="CDD" id="cd00616">
    <property type="entry name" value="AHBA_syn"/>
    <property type="match status" value="1"/>
</dbReference>
<dbReference type="GO" id="GO:0008483">
    <property type="term" value="F:transaminase activity"/>
    <property type="evidence" value="ECO:0007669"/>
    <property type="project" value="TreeGrafter"/>
</dbReference>
<dbReference type="PANTHER" id="PTHR30244:SF34">
    <property type="entry name" value="DTDP-4-AMINO-4,6-DIDEOXYGALACTOSE TRANSAMINASE"/>
    <property type="match status" value="1"/>
</dbReference>
<dbReference type="NCBIfam" id="NF011936">
    <property type="entry name" value="PRK15407.1"/>
    <property type="match status" value="1"/>
</dbReference>
<dbReference type="Pfam" id="PF01041">
    <property type="entry name" value="DegT_DnrJ_EryC1"/>
    <property type="match status" value="1"/>
</dbReference>
<evidence type="ECO:0000313" key="5">
    <source>
        <dbReference type="EMBL" id="OGH74297.1"/>
    </source>
</evidence>
<evidence type="ECO:0000256" key="2">
    <source>
        <dbReference type="ARBA" id="ARBA00022898"/>
    </source>
</evidence>
<dbReference type="EMBL" id="MFQN01000019">
    <property type="protein sequence ID" value="OGH74297.1"/>
    <property type="molecule type" value="Genomic_DNA"/>
</dbReference>
<dbReference type="AlphaFoldDB" id="A0A1F6MRP0"/>
<dbReference type="GO" id="GO:0000271">
    <property type="term" value="P:polysaccharide biosynthetic process"/>
    <property type="evidence" value="ECO:0007669"/>
    <property type="project" value="TreeGrafter"/>
</dbReference>
<name>A0A1F6MRP0_9BACT</name>
<dbReference type="InterPro" id="IPR000653">
    <property type="entry name" value="DegT/StrS_aminotransferase"/>
</dbReference>
<reference evidence="5 6" key="1">
    <citation type="journal article" date="2016" name="Nat. Commun.">
        <title>Thousands of microbial genomes shed light on interconnected biogeochemical processes in an aquifer system.</title>
        <authorList>
            <person name="Anantharaman K."/>
            <person name="Brown C.T."/>
            <person name="Hug L.A."/>
            <person name="Sharon I."/>
            <person name="Castelle C.J."/>
            <person name="Probst A.J."/>
            <person name="Thomas B.C."/>
            <person name="Singh A."/>
            <person name="Wilkins M.J."/>
            <person name="Karaoz U."/>
            <person name="Brodie E.L."/>
            <person name="Williams K.H."/>
            <person name="Hubbard S.S."/>
            <person name="Banfield J.F."/>
        </authorList>
    </citation>
    <scope>NUCLEOTIDE SEQUENCE [LARGE SCALE GENOMIC DNA]</scope>
</reference>
<dbReference type="PIRSF" id="PIRSF000390">
    <property type="entry name" value="PLP_StrS"/>
    <property type="match status" value="1"/>
</dbReference>
<organism evidence="5 6">
    <name type="scientific">Candidatus Magasanikbacteria bacterium RIFCSPLOWO2_12_FULL_43_12</name>
    <dbReference type="NCBI Taxonomy" id="1798692"/>
    <lineage>
        <taxon>Bacteria</taxon>
        <taxon>Candidatus Magasanikiibacteriota</taxon>
    </lineage>
</organism>
<comment type="cofactor">
    <cofactor evidence="1">
        <name>pyridoxal 5'-phosphate</name>
        <dbReference type="ChEBI" id="CHEBI:597326"/>
    </cofactor>
</comment>
<dbReference type="Proteomes" id="UP000178347">
    <property type="component" value="Unassembled WGS sequence"/>
</dbReference>
<dbReference type="PANTHER" id="PTHR30244">
    <property type="entry name" value="TRANSAMINASE"/>
    <property type="match status" value="1"/>
</dbReference>
<dbReference type="Gene3D" id="3.90.1150.10">
    <property type="entry name" value="Aspartate Aminotransferase, domain 1"/>
    <property type="match status" value="1"/>
</dbReference>
<gene>
    <name evidence="5" type="ORF">A3G00_02480</name>
</gene>
<dbReference type="SUPFAM" id="SSF53383">
    <property type="entry name" value="PLP-dependent transferases"/>
    <property type="match status" value="1"/>
</dbReference>
<sequence>MDKNLQEALVNEYRKRFPPKEFVPGESPVRISGTVSDEQEVLFGVEAVLDSWWTEGRFSDEFEEKMNHLLGVKYTSLVNSGSSANLVALTALTSPKLGDKRLKEGDEVITVAAGFPSTVNPIIQNGLVPVFVDVDLGTYNINIDGLKNAIGPKTRAIMIAHTLGNPFALDVIIDICKKNNLWLVEDNCDALGSKYNGKYTGTFGHVSTCSFYPAHHITMGEGGAVFTSDNLLNGIIRSVRDWGRDCYCKTGHDNTCGMRFGWQLGDLPFGYDHKYIYSEIGYNLKLTDIQAAIGVAQLGKLEGFIKKRKDNFKFLYDSLKKYEEYFILPKWEEKAEPSWFGFLLTVREEAPFGRNQIVQHLQESNIATRYLFAGNLVKQPYFIDNQVKYRVVGDLDNTDKVMKNTFWIGCYPGLTEEMLSYVIENFNDFCKNFK</sequence>
<evidence type="ECO:0000313" key="6">
    <source>
        <dbReference type="Proteomes" id="UP000178347"/>
    </source>
</evidence>
<protein>
    <submittedName>
        <fullName evidence="5">Lipopolysaccharide biosynthesis protein RfbH</fullName>
    </submittedName>
</protein>
<dbReference type="InterPro" id="IPR015422">
    <property type="entry name" value="PyrdxlP-dep_Trfase_small"/>
</dbReference>
<evidence type="ECO:0000256" key="1">
    <source>
        <dbReference type="ARBA" id="ARBA00001933"/>
    </source>
</evidence>
<dbReference type="FunFam" id="3.40.640.10:FF:000079">
    <property type="entry name" value="LPS biosynthesis protein"/>
    <property type="match status" value="1"/>
</dbReference>
<dbReference type="GO" id="GO:0030170">
    <property type="term" value="F:pyridoxal phosphate binding"/>
    <property type="evidence" value="ECO:0007669"/>
    <property type="project" value="TreeGrafter"/>
</dbReference>
<comment type="similarity">
    <text evidence="3 4">Belongs to the DegT/DnrJ/EryC1 family.</text>
</comment>